<sequence length="367" mass="39577">MAARKIVNLLAVTSLALLASTFSATPANALSLESHAVRHAHRSHANILLNKKRTSGNSGRCKIRPSSSPVASPAETSQGNQGGDNGQNSGGNNNNNDGSATSPPPPPPPSASPPPPPPPPPSGGGRGKAGLAWPQDDDNALRNMVGPKISTIYTWSPWLPDITQQLGLQGAIMLWGDKQISDFVNNAKPGYGQYAMGPNEPNQDGQSTMDPGHAADLWRQYIDPLQYQGYGLVSPACTNAPSGIDWQHQFLAACSGCRVDFMAFHFYDKDPQAMITYMQQFYGEFNGRPLWATEFACQNFAGDDQCSTGDVWNFMQTVTGWMDSSPTVDRYFAFGAMYDMYNVNPDNQLLGGNGAPTDLGYYYINNS</sequence>
<dbReference type="EMBL" id="ML208261">
    <property type="protein sequence ID" value="TFK76087.1"/>
    <property type="molecule type" value="Genomic_DNA"/>
</dbReference>
<reference evidence="1 2" key="1">
    <citation type="journal article" date="2019" name="Nat. Ecol. Evol.">
        <title>Megaphylogeny resolves global patterns of mushroom evolution.</title>
        <authorList>
            <person name="Varga T."/>
            <person name="Krizsan K."/>
            <person name="Foldi C."/>
            <person name="Dima B."/>
            <person name="Sanchez-Garcia M."/>
            <person name="Sanchez-Ramirez S."/>
            <person name="Szollosi G.J."/>
            <person name="Szarkandi J.G."/>
            <person name="Papp V."/>
            <person name="Albert L."/>
            <person name="Andreopoulos W."/>
            <person name="Angelini C."/>
            <person name="Antonin V."/>
            <person name="Barry K.W."/>
            <person name="Bougher N.L."/>
            <person name="Buchanan P."/>
            <person name="Buyck B."/>
            <person name="Bense V."/>
            <person name="Catcheside P."/>
            <person name="Chovatia M."/>
            <person name="Cooper J."/>
            <person name="Damon W."/>
            <person name="Desjardin D."/>
            <person name="Finy P."/>
            <person name="Geml J."/>
            <person name="Haridas S."/>
            <person name="Hughes K."/>
            <person name="Justo A."/>
            <person name="Karasinski D."/>
            <person name="Kautmanova I."/>
            <person name="Kiss B."/>
            <person name="Kocsube S."/>
            <person name="Kotiranta H."/>
            <person name="LaButti K.M."/>
            <person name="Lechner B.E."/>
            <person name="Liimatainen K."/>
            <person name="Lipzen A."/>
            <person name="Lukacs Z."/>
            <person name="Mihaltcheva S."/>
            <person name="Morgado L.N."/>
            <person name="Niskanen T."/>
            <person name="Noordeloos M.E."/>
            <person name="Ohm R.A."/>
            <person name="Ortiz-Santana B."/>
            <person name="Ovrebo C."/>
            <person name="Racz N."/>
            <person name="Riley R."/>
            <person name="Savchenko A."/>
            <person name="Shiryaev A."/>
            <person name="Soop K."/>
            <person name="Spirin V."/>
            <person name="Szebenyi C."/>
            <person name="Tomsovsky M."/>
            <person name="Tulloss R.E."/>
            <person name="Uehling J."/>
            <person name="Grigoriev I.V."/>
            <person name="Vagvolgyi C."/>
            <person name="Papp T."/>
            <person name="Martin F.M."/>
            <person name="Miettinen O."/>
            <person name="Hibbett D.S."/>
            <person name="Nagy L.G."/>
        </authorList>
    </citation>
    <scope>NUCLEOTIDE SEQUENCE [LARGE SCALE GENOMIC DNA]</scope>
    <source>
        <strain evidence="1 2">NL-1719</strain>
    </source>
</reference>
<evidence type="ECO:0000313" key="2">
    <source>
        <dbReference type="Proteomes" id="UP000308600"/>
    </source>
</evidence>
<gene>
    <name evidence="1" type="ORF">BDN72DRAFT_831533</name>
</gene>
<keyword evidence="2" id="KW-1185">Reference proteome</keyword>
<protein>
    <submittedName>
        <fullName evidence="1">Uncharacterized protein</fullName>
    </submittedName>
</protein>
<name>A0ACD3BGE4_9AGAR</name>
<proteinExistence type="predicted"/>
<organism evidence="1 2">
    <name type="scientific">Pluteus cervinus</name>
    <dbReference type="NCBI Taxonomy" id="181527"/>
    <lineage>
        <taxon>Eukaryota</taxon>
        <taxon>Fungi</taxon>
        <taxon>Dikarya</taxon>
        <taxon>Basidiomycota</taxon>
        <taxon>Agaricomycotina</taxon>
        <taxon>Agaricomycetes</taxon>
        <taxon>Agaricomycetidae</taxon>
        <taxon>Agaricales</taxon>
        <taxon>Pluteineae</taxon>
        <taxon>Pluteaceae</taxon>
        <taxon>Pluteus</taxon>
    </lineage>
</organism>
<dbReference type="Proteomes" id="UP000308600">
    <property type="component" value="Unassembled WGS sequence"/>
</dbReference>
<evidence type="ECO:0000313" key="1">
    <source>
        <dbReference type="EMBL" id="TFK76087.1"/>
    </source>
</evidence>
<accession>A0ACD3BGE4</accession>